<dbReference type="EMBL" id="FPHC01000070">
    <property type="protein sequence ID" value="SFV64218.1"/>
    <property type="molecule type" value="Genomic_DNA"/>
</dbReference>
<dbReference type="Pfam" id="PF04413">
    <property type="entry name" value="Glycos_transf_N"/>
    <property type="match status" value="1"/>
</dbReference>
<dbReference type="InterPro" id="IPR039901">
    <property type="entry name" value="Kdotransferase"/>
</dbReference>
<dbReference type="PANTHER" id="PTHR42755">
    <property type="entry name" value="3-DEOXY-MANNO-OCTULOSONATE CYTIDYLYLTRANSFERASE"/>
    <property type="match status" value="1"/>
</dbReference>
<feature type="domain" description="3-deoxy-D-manno-octulosonic-acid transferase N-terminal" evidence="3">
    <location>
        <begin position="36"/>
        <end position="198"/>
    </location>
</feature>
<keyword evidence="2" id="KW-1133">Transmembrane helix</keyword>
<evidence type="ECO:0000313" key="4">
    <source>
        <dbReference type="EMBL" id="SFV64218.1"/>
    </source>
</evidence>
<feature type="transmembrane region" description="Helical" evidence="2">
    <location>
        <begin position="6"/>
        <end position="26"/>
    </location>
</feature>
<dbReference type="GO" id="GO:0009245">
    <property type="term" value="P:lipid A biosynthetic process"/>
    <property type="evidence" value="ECO:0007669"/>
    <property type="project" value="TreeGrafter"/>
</dbReference>
<keyword evidence="1 4" id="KW-0808">Transferase</keyword>
<reference evidence="4" key="1">
    <citation type="submission" date="2016-10" db="EMBL/GenBank/DDBJ databases">
        <authorList>
            <person name="de Groot N.N."/>
        </authorList>
    </citation>
    <scope>NUCLEOTIDE SEQUENCE</scope>
</reference>
<dbReference type="NCBIfam" id="NF004389">
    <property type="entry name" value="PRK05749.1-5"/>
    <property type="match status" value="1"/>
</dbReference>
<keyword evidence="4" id="KW-0328">Glycosyltransferase</keyword>
<dbReference type="Gene3D" id="3.40.50.11720">
    <property type="entry name" value="3-Deoxy-D-manno-octulosonic-acid transferase, N-terminal domain"/>
    <property type="match status" value="1"/>
</dbReference>
<evidence type="ECO:0000259" key="3">
    <source>
        <dbReference type="Pfam" id="PF04413"/>
    </source>
</evidence>
<dbReference type="InterPro" id="IPR007507">
    <property type="entry name" value="Glycos_transf_N"/>
</dbReference>
<dbReference type="EC" id="2.4.99.12" evidence="4"/>
<accession>A0A1W1CEF7</accession>
<dbReference type="InterPro" id="IPR038107">
    <property type="entry name" value="Glycos_transf_N_sf"/>
</dbReference>
<gene>
    <name evidence="4" type="ORF">MNB_SV-6-1499</name>
</gene>
<sequence length="392" mass="44395">MNLFTLLYTIVALVTYLVAIPLLILFSFKKKYRDSIPARFFLWKNPPMSANGVWIHSCSFGEAKAIKPLIDLIPQSLLRLTTTTYTGFSEIKKHTSQSRYLPYELLLFGWMRPQKALIVMEAELWYLLFFLAKNKKAKTLLINARMSDRSYPKYLKLKWLYRKIFAQIDRVYAQSIEDKIRLESLGAKDVEVTGNIKFIDIAKPTKEIVKPDGLMISAGSTHDGEETLIVDAFRELKHIQADAKLIIAPRHPERFDKVDRLVAIYAKESGWSYSRYSDNKTLMSDITLIDSLGELINIYAISDIVILGGAFEPIGGHNAAEAAQFGCKIISGEHYFNQRDIFAGIDGITIVANDKLAATLKRYDRLSTTKISTKADLSSIVGYLEERGVLST</sequence>
<dbReference type="GO" id="GO:0005886">
    <property type="term" value="C:plasma membrane"/>
    <property type="evidence" value="ECO:0007669"/>
    <property type="project" value="TreeGrafter"/>
</dbReference>
<dbReference type="GO" id="GO:0043842">
    <property type="term" value="F:Kdo transferase activity"/>
    <property type="evidence" value="ECO:0007669"/>
    <property type="project" value="UniProtKB-EC"/>
</dbReference>
<proteinExistence type="predicted"/>
<dbReference type="PANTHER" id="PTHR42755:SF1">
    <property type="entry name" value="3-DEOXY-D-MANNO-OCTULOSONIC ACID TRANSFERASE, MITOCHONDRIAL-RELATED"/>
    <property type="match status" value="1"/>
</dbReference>
<dbReference type="Gene3D" id="3.40.50.2000">
    <property type="entry name" value="Glycogen Phosphorylase B"/>
    <property type="match status" value="1"/>
</dbReference>
<keyword evidence="2" id="KW-0472">Membrane</keyword>
<keyword evidence="2" id="KW-0812">Transmembrane</keyword>
<protein>
    <submittedName>
        <fullName evidence="4">Lipid IVA 3-deoxy-D-manno-octulosonic acid transferase [often with also]</fullName>
        <ecNumber evidence="4">2.4.99.12</ecNumber>
    </submittedName>
</protein>
<evidence type="ECO:0000256" key="2">
    <source>
        <dbReference type="SAM" id="Phobius"/>
    </source>
</evidence>
<dbReference type="SUPFAM" id="SSF53756">
    <property type="entry name" value="UDP-Glycosyltransferase/glycogen phosphorylase"/>
    <property type="match status" value="1"/>
</dbReference>
<organism evidence="4">
    <name type="scientific">hydrothermal vent metagenome</name>
    <dbReference type="NCBI Taxonomy" id="652676"/>
    <lineage>
        <taxon>unclassified sequences</taxon>
        <taxon>metagenomes</taxon>
        <taxon>ecological metagenomes</taxon>
    </lineage>
</organism>
<name>A0A1W1CEF7_9ZZZZ</name>
<dbReference type="AlphaFoldDB" id="A0A1W1CEF7"/>
<evidence type="ECO:0000256" key="1">
    <source>
        <dbReference type="ARBA" id="ARBA00022679"/>
    </source>
</evidence>